<gene>
    <name evidence="2" type="ORF">BpHYR1_011987</name>
</gene>
<name>A0A3M7RZK4_BRAPC</name>
<dbReference type="Proteomes" id="UP000276133">
    <property type="component" value="Unassembled WGS sequence"/>
</dbReference>
<evidence type="ECO:0000313" key="3">
    <source>
        <dbReference type="Proteomes" id="UP000276133"/>
    </source>
</evidence>
<organism evidence="2 3">
    <name type="scientific">Brachionus plicatilis</name>
    <name type="common">Marine rotifer</name>
    <name type="synonym">Brachionus muelleri</name>
    <dbReference type="NCBI Taxonomy" id="10195"/>
    <lineage>
        <taxon>Eukaryota</taxon>
        <taxon>Metazoa</taxon>
        <taxon>Spiralia</taxon>
        <taxon>Gnathifera</taxon>
        <taxon>Rotifera</taxon>
        <taxon>Eurotatoria</taxon>
        <taxon>Monogononta</taxon>
        <taxon>Pseudotrocha</taxon>
        <taxon>Ploima</taxon>
        <taxon>Brachionidae</taxon>
        <taxon>Brachionus</taxon>
    </lineage>
</organism>
<reference evidence="2 3" key="1">
    <citation type="journal article" date="2018" name="Sci. Rep.">
        <title>Genomic signatures of local adaptation to the degree of environmental predictability in rotifers.</title>
        <authorList>
            <person name="Franch-Gras L."/>
            <person name="Hahn C."/>
            <person name="Garcia-Roger E.M."/>
            <person name="Carmona M.J."/>
            <person name="Serra M."/>
            <person name="Gomez A."/>
        </authorList>
    </citation>
    <scope>NUCLEOTIDE SEQUENCE [LARGE SCALE GENOMIC DNA]</scope>
    <source>
        <strain evidence="2">HYR1</strain>
    </source>
</reference>
<proteinExistence type="predicted"/>
<evidence type="ECO:0000313" key="2">
    <source>
        <dbReference type="EMBL" id="RNA28991.1"/>
    </source>
</evidence>
<dbReference type="AlphaFoldDB" id="A0A3M7RZK4"/>
<keyword evidence="3" id="KW-1185">Reference proteome</keyword>
<protein>
    <submittedName>
        <fullName evidence="2">Uncharacterized protein</fullName>
    </submittedName>
</protein>
<feature type="region of interest" description="Disordered" evidence="1">
    <location>
        <begin position="43"/>
        <end position="71"/>
    </location>
</feature>
<sequence>MLNFWAGDDRAELDAELGEQDTVSKSYLTAWLSRPMLSKLELDRPTGSCRTQGTKSKGCAWSSGETEAEEL</sequence>
<comment type="caution">
    <text evidence="2">The sequence shown here is derived from an EMBL/GenBank/DDBJ whole genome shotgun (WGS) entry which is preliminary data.</text>
</comment>
<dbReference type="EMBL" id="REGN01002302">
    <property type="protein sequence ID" value="RNA28991.1"/>
    <property type="molecule type" value="Genomic_DNA"/>
</dbReference>
<evidence type="ECO:0000256" key="1">
    <source>
        <dbReference type="SAM" id="MobiDB-lite"/>
    </source>
</evidence>
<accession>A0A3M7RZK4</accession>